<proteinExistence type="predicted"/>
<protein>
    <submittedName>
        <fullName evidence="1">Uncharacterized protein</fullName>
    </submittedName>
</protein>
<gene>
    <name evidence="1" type="ORF">AACH06_16920</name>
</gene>
<accession>A0ABU9BS02</accession>
<dbReference type="EMBL" id="JBBUTG010000010">
    <property type="protein sequence ID" value="MEK8032509.1"/>
    <property type="molecule type" value="Genomic_DNA"/>
</dbReference>
<keyword evidence="2" id="KW-1185">Reference proteome</keyword>
<evidence type="ECO:0000313" key="1">
    <source>
        <dbReference type="EMBL" id="MEK8032509.1"/>
    </source>
</evidence>
<evidence type="ECO:0000313" key="2">
    <source>
        <dbReference type="Proteomes" id="UP001371218"/>
    </source>
</evidence>
<reference evidence="1 2" key="1">
    <citation type="submission" date="2024-04" db="EMBL/GenBank/DDBJ databases">
        <title>Novel species of the genus Ideonella isolated from streams.</title>
        <authorList>
            <person name="Lu H."/>
        </authorList>
    </citation>
    <scope>NUCLEOTIDE SEQUENCE [LARGE SCALE GENOMIC DNA]</scope>
    <source>
        <strain evidence="1 2">DXS29W</strain>
    </source>
</reference>
<organism evidence="1 2">
    <name type="scientific">Ideonella lacteola</name>
    <dbReference type="NCBI Taxonomy" id="2984193"/>
    <lineage>
        <taxon>Bacteria</taxon>
        <taxon>Pseudomonadati</taxon>
        <taxon>Pseudomonadota</taxon>
        <taxon>Betaproteobacteria</taxon>
        <taxon>Burkholderiales</taxon>
        <taxon>Sphaerotilaceae</taxon>
        <taxon>Ideonella</taxon>
    </lineage>
</organism>
<comment type="caution">
    <text evidence="1">The sequence shown here is derived from an EMBL/GenBank/DDBJ whole genome shotgun (WGS) entry which is preliminary data.</text>
</comment>
<dbReference type="Proteomes" id="UP001371218">
    <property type="component" value="Unassembled WGS sequence"/>
</dbReference>
<sequence length="112" mass="12409">MGADCMVGFYGIKVPLDADDEAEQEACGTDTDPRCVKARGAGLQTYTGRMTDGEDYFLYIGWQVADIGLEGSSHVAHSPADLMRKFEDVDRRLLEAGFRERAALHFQLVAQY</sequence>
<dbReference type="RefSeq" id="WP_341426922.1">
    <property type="nucleotide sequence ID" value="NZ_JBBUTG010000010.1"/>
</dbReference>
<name>A0ABU9BS02_9BURK</name>